<keyword evidence="5 6" id="KW-0472">Membrane</keyword>
<evidence type="ECO:0000256" key="5">
    <source>
        <dbReference type="ARBA" id="ARBA00023136"/>
    </source>
</evidence>
<keyword evidence="9" id="KW-1185">Reference proteome</keyword>
<evidence type="ECO:0000256" key="4">
    <source>
        <dbReference type="ARBA" id="ARBA00022989"/>
    </source>
</evidence>
<keyword evidence="4 6" id="KW-1133">Transmembrane helix</keyword>
<evidence type="ECO:0000313" key="8">
    <source>
        <dbReference type="EMBL" id="EOR93333.1"/>
    </source>
</evidence>
<dbReference type="EMBL" id="AQPN01000116">
    <property type="protein sequence ID" value="EOR93333.1"/>
    <property type="molecule type" value="Genomic_DNA"/>
</dbReference>
<feature type="transmembrane region" description="Helical" evidence="6">
    <location>
        <begin position="53"/>
        <end position="75"/>
    </location>
</feature>
<organism evidence="8 9">
    <name type="scientific">Arcticibacter svalbardensis MN12-7</name>
    <dbReference type="NCBI Taxonomy" id="1150600"/>
    <lineage>
        <taxon>Bacteria</taxon>
        <taxon>Pseudomonadati</taxon>
        <taxon>Bacteroidota</taxon>
        <taxon>Sphingobacteriia</taxon>
        <taxon>Sphingobacteriales</taxon>
        <taxon>Sphingobacteriaceae</taxon>
        <taxon>Arcticibacter</taxon>
    </lineage>
</organism>
<dbReference type="Pfam" id="PF04138">
    <property type="entry name" value="GtrA_DPMS_TM"/>
    <property type="match status" value="1"/>
</dbReference>
<feature type="transmembrane region" description="Helical" evidence="6">
    <location>
        <begin position="20"/>
        <end position="41"/>
    </location>
</feature>
<evidence type="ECO:0000259" key="7">
    <source>
        <dbReference type="Pfam" id="PF04138"/>
    </source>
</evidence>
<comment type="similarity">
    <text evidence="2">Belongs to the GtrA family.</text>
</comment>
<dbReference type="AlphaFoldDB" id="R9GNN4"/>
<dbReference type="GO" id="GO:0000271">
    <property type="term" value="P:polysaccharide biosynthetic process"/>
    <property type="evidence" value="ECO:0007669"/>
    <property type="project" value="InterPro"/>
</dbReference>
<evidence type="ECO:0000256" key="6">
    <source>
        <dbReference type="SAM" id="Phobius"/>
    </source>
</evidence>
<comment type="caution">
    <text evidence="8">The sequence shown here is derived from an EMBL/GenBank/DDBJ whole genome shotgun (WGS) entry which is preliminary data.</text>
</comment>
<dbReference type="InterPro" id="IPR051401">
    <property type="entry name" value="GtrA_CellWall_Glycosyl"/>
</dbReference>
<accession>R9GNN4</accession>
<feature type="domain" description="GtrA/DPMS transmembrane" evidence="7">
    <location>
        <begin position="2"/>
        <end position="107"/>
    </location>
</feature>
<comment type="subcellular location">
    <subcellularLocation>
        <location evidence="1">Membrane</location>
        <topology evidence="1">Multi-pass membrane protein</topology>
    </subcellularLocation>
</comment>
<evidence type="ECO:0000256" key="2">
    <source>
        <dbReference type="ARBA" id="ARBA00009399"/>
    </source>
</evidence>
<dbReference type="GO" id="GO:0016740">
    <property type="term" value="F:transferase activity"/>
    <property type="evidence" value="ECO:0007669"/>
    <property type="project" value="UniProtKB-KW"/>
</dbReference>
<name>R9GNN4_9SPHI</name>
<protein>
    <submittedName>
        <fullName evidence="8">Glycosyl transferase, group 2</fullName>
    </submittedName>
</protein>
<dbReference type="PANTHER" id="PTHR38459">
    <property type="entry name" value="PROPHAGE BACTOPRENOL-LINKED GLUCOSE TRANSLOCASE HOMOLOG"/>
    <property type="match status" value="1"/>
</dbReference>
<proteinExistence type="inferred from homology"/>
<dbReference type="PANTHER" id="PTHR38459:SF1">
    <property type="entry name" value="PROPHAGE BACTOPRENOL-LINKED GLUCOSE TRANSLOCASE HOMOLOG"/>
    <property type="match status" value="1"/>
</dbReference>
<dbReference type="InterPro" id="IPR007267">
    <property type="entry name" value="GtrA_DPMS_TM"/>
</dbReference>
<evidence type="ECO:0000256" key="3">
    <source>
        <dbReference type="ARBA" id="ARBA00022692"/>
    </source>
</evidence>
<keyword evidence="3 6" id="KW-0812">Transmembrane</keyword>
<sequence length="107" mass="12527">MCIDFGLTWLFKEKLGVNKYAANTIGFSVAVVNNFILNYIWTFQPEDKNIQIFFLKFLLFAVIGLGINNLIIYFFNEKILVPFYFSKVLAIGIVFIWNFTTNNFLNF</sequence>
<keyword evidence="8" id="KW-0808">Transferase</keyword>
<feature type="transmembrane region" description="Helical" evidence="6">
    <location>
        <begin position="81"/>
        <end position="100"/>
    </location>
</feature>
<gene>
    <name evidence="8" type="ORF">ADIARSV_3412</name>
</gene>
<evidence type="ECO:0000256" key="1">
    <source>
        <dbReference type="ARBA" id="ARBA00004141"/>
    </source>
</evidence>
<reference evidence="8 9" key="1">
    <citation type="journal article" date="2013" name="Genome Announc.">
        <title>Draft Genome Sequence of Arcticibacter svalbardensis Strain MN12-7T, a Member of the Family Sphingobacteriaceae Isolated from an Arctic Soil Sample.</title>
        <authorList>
            <person name="Shivaji S."/>
            <person name="Ara S."/>
            <person name="Prasad S."/>
            <person name="Manasa B.P."/>
            <person name="Begum Z."/>
            <person name="Singh A."/>
            <person name="Kumar Pinnaka A."/>
        </authorList>
    </citation>
    <scope>NUCLEOTIDE SEQUENCE [LARGE SCALE GENOMIC DNA]</scope>
    <source>
        <strain evidence="8 9">MN12-7</strain>
    </source>
</reference>
<dbReference type="Proteomes" id="UP000014174">
    <property type="component" value="Unassembled WGS sequence"/>
</dbReference>
<dbReference type="eggNOG" id="COG2246">
    <property type="taxonomic scope" value="Bacteria"/>
</dbReference>
<dbReference type="STRING" id="1150600.ADIARSV_3412"/>
<dbReference type="GO" id="GO:0005886">
    <property type="term" value="C:plasma membrane"/>
    <property type="evidence" value="ECO:0007669"/>
    <property type="project" value="TreeGrafter"/>
</dbReference>
<evidence type="ECO:0000313" key="9">
    <source>
        <dbReference type="Proteomes" id="UP000014174"/>
    </source>
</evidence>